<gene>
    <name evidence="15" type="primary">hisI</name>
    <name evidence="15" type="synonym">hisIE</name>
    <name evidence="17" type="ORF">D9V78_00395</name>
</gene>
<evidence type="ECO:0000256" key="11">
    <source>
        <dbReference type="ARBA" id="ARBA00022801"/>
    </source>
</evidence>
<dbReference type="InterPro" id="IPR008179">
    <property type="entry name" value="HisE"/>
</dbReference>
<evidence type="ECO:0000256" key="5">
    <source>
        <dbReference type="ARBA" id="ARBA00005204"/>
    </source>
</evidence>
<accession>A0A4D6Y9M1</accession>
<dbReference type="HAMAP" id="MF_01019">
    <property type="entry name" value="HisIE"/>
    <property type="match status" value="1"/>
</dbReference>
<dbReference type="GO" id="GO:0005737">
    <property type="term" value="C:cytoplasm"/>
    <property type="evidence" value="ECO:0007669"/>
    <property type="project" value="UniProtKB-SubCell"/>
</dbReference>
<keyword evidence="12 15" id="KW-0067">ATP-binding</keyword>
<dbReference type="InterPro" id="IPR038019">
    <property type="entry name" value="PRib_AMP_CycHydrolase_sf"/>
</dbReference>
<comment type="pathway">
    <text evidence="5 15">Amino-acid biosynthesis; L-histidine biosynthesis; L-histidine from 5-phospho-alpha-D-ribose 1-diphosphate: step 2/9.</text>
</comment>
<dbReference type="RefSeq" id="WP_158350329.1">
    <property type="nucleotide sequence ID" value="NZ_CP032999.1"/>
</dbReference>
<dbReference type="InterPro" id="IPR021130">
    <property type="entry name" value="PRib-ATP_PPHydrolase-like"/>
</dbReference>
<keyword evidence="14 15" id="KW-0511">Multifunctional enzyme</keyword>
<dbReference type="NCBIfam" id="TIGR03188">
    <property type="entry name" value="histidine_hisI"/>
    <property type="match status" value="1"/>
</dbReference>
<dbReference type="SUPFAM" id="SSF141734">
    <property type="entry name" value="HisI-like"/>
    <property type="match status" value="1"/>
</dbReference>
<dbReference type="FunFam" id="1.10.287.1080:FF:000002">
    <property type="entry name" value="Histidine biosynthesis bifunctional protein HisIE"/>
    <property type="match status" value="1"/>
</dbReference>
<feature type="domain" description="Phosphoribosyl-AMP cyclohydrolase" evidence="16">
    <location>
        <begin position="33"/>
        <end position="106"/>
    </location>
</feature>
<dbReference type="HAMAP" id="MF_01020">
    <property type="entry name" value="HisE"/>
    <property type="match status" value="1"/>
</dbReference>
<keyword evidence="9 15" id="KW-0028">Amino-acid biosynthesis</keyword>
<dbReference type="Proteomes" id="UP000298685">
    <property type="component" value="Chromosome"/>
</dbReference>
<feature type="region of interest" description="Phosphoribosyl-ATP pyrophosphohydrolase" evidence="15">
    <location>
        <begin position="115"/>
        <end position="205"/>
    </location>
</feature>
<dbReference type="FunFam" id="3.10.20.810:FF:000001">
    <property type="entry name" value="Histidine biosynthesis bifunctional protein HisIE"/>
    <property type="match status" value="1"/>
</dbReference>
<dbReference type="Gene3D" id="3.10.20.810">
    <property type="entry name" value="Phosphoribosyl-AMP cyclohydrolase"/>
    <property type="match status" value="1"/>
</dbReference>
<dbReference type="NCBIfam" id="NF000768">
    <property type="entry name" value="PRK00051.1"/>
    <property type="match status" value="1"/>
</dbReference>
<evidence type="ECO:0000256" key="2">
    <source>
        <dbReference type="ARBA" id="ARBA00001460"/>
    </source>
</evidence>
<comment type="subcellular location">
    <subcellularLocation>
        <location evidence="3 15">Cytoplasm</location>
    </subcellularLocation>
</comment>
<evidence type="ECO:0000256" key="6">
    <source>
        <dbReference type="ARBA" id="ARBA00007731"/>
    </source>
</evidence>
<comment type="catalytic activity">
    <reaction evidence="2 15">
        <text>1-(5-phospho-beta-D-ribosyl)-ATP + H2O = 1-(5-phospho-beta-D-ribosyl)-5'-AMP + diphosphate + H(+)</text>
        <dbReference type="Rhea" id="RHEA:22828"/>
        <dbReference type="ChEBI" id="CHEBI:15377"/>
        <dbReference type="ChEBI" id="CHEBI:15378"/>
        <dbReference type="ChEBI" id="CHEBI:33019"/>
        <dbReference type="ChEBI" id="CHEBI:59457"/>
        <dbReference type="ChEBI" id="CHEBI:73183"/>
        <dbReference type="EC" id="3.6.1.31"/>
    </reaction>
</comment>
<dbReference type="UniPathway" id="UPA00031">
    <property type="reaction ID" value="UER00007"/>
</dbReference>
<comment type="similarity">
    <text evidence="6 15">In the C-terminal section; belongs to the PRA-PH family.</text>
</comment>
<evidence type="ECO:0000256" key="4">
    <source>
        <dbReference type="ARBA" id="ARBA00005169"/>
    </source>
</evidence>
<dbReference type="GO" id="GO:0000105">
    <property type="term" value="P:L-histidine biosynthetic process"/>
    <property type="evidence" value="ECO:0007669"/>
    <property type="project" value="UniProtKB-UniRule"/>
</dbReference>
<dbReference type="GO" id="GO:0004636">
    <property type="term" value="F:phosphoribosyl-ATP diphosphatase activity"/>
    <property type="evidence" value="ECO:0007669"/>
    <property type="project" value="UniProtKB-UniRule"/>
</dbReference>
<dbReference type="Gene3D" id="1.10.287.1080">
    <property type="entry name" value="MazG-like"/>
    <property type="match status" value="1"/>
</dbReference>
<keyword evidence="11 15" id="KW-0378">Hydrolase</keyword>
<dbReference type="SUPFAM" id="SSF101386">
    <property type="entry name" value="all-alpha NTP pyrophosphatases"/>
    <property type="match status" value="1"/>
</dbReference>
<comment type="pathway">
    <text evidence="4 15">Amino-acid biosynthesis; L-histidine biosynthesis; L-histidine from 5-phospho-alpha-D-ribose 1-diphosphate: step 3/9.</text>
</comment>
<evidence type="ECO:0000313" key="18">
    <source>
        <dbReference type="Proteomes" id="UP000298685"/>
    </source>
</evidence>
<dbReference type="InterPro" id="IPR023019">
    <property type="entry name" value="His_synth_HisIE"/>
</dbReference>
<dbReference type="NCBIfam" id="NF002747">
    <property type="entry name" value="PRK02759.1"/>
    <property type="match status" value="1"/>
</dbReference>
<evidence type="ECO:0000256" key="14">
    <source>
        <dbReference type="ARBA" id="ARBA00023268"/>
    </source>
</evidence>
<evidence type="ECO:0000256" key="1">
    <source>
        <dbReference type="ARBA" id="ARBA00000024"/>
    </source>
</evidence>
<dbReference type="CDD" id="cd11534">
    <property type="entry name" value="NTP-PPase_HisIE_like"/>
    <property type="match status" value="1"/>
</dbReference>
<feature type="region of interest" description="Phosphoribosyl-AMP cyclohydrolase" evidence="15">
    <location>
        <begin position="1"/>
        <end position="114"/>
    </location>
</feature>
<evidence type="ECO:0000256" key="10">
    <source>
        <dbReference type="ARBA" id="ARBA00022741"/>
    </source>
</evidence>
<evidence type="ECO:0000256" key="13">
    <source>
        <dbReference type="ARBA" id="ARBA00023102"/>
    </source>
</evidence>
<comment type="catalytic activity">
    <reaction evidence="1 15">
        <text>1-(5-phospho-beta-D-ribosyl)-5'-AMP + H2O = 1-(5-phospho-beta-D-ribosyl)-5-[(5-phospho-beta-D-ribosylamino)methylideneamino]imidazole-4-carboxamide</text>
        <dbReference type="Rhea" id="RHEA:20049"/>
        <dbReference type="ChEBI" id="CHEBI:15377"/>
        <dbReference type="ChEBI" id="CHEBI:58435"/>
        <dbReference type="ChEBI" id="CHEBI:59457"/>
        <dbReference type="EC" id="3.5.4.19"/>
    </reaction>
</comment>
<dbReference type="AlphaFoldDB" id="A0A4D6Y9M1"/>
<dbReference type="EMBL" id="CP032999">
    <property type="protein sequence ID" value="QCI25882.1"/>
    <property type="molecule type" value="Genomic_DNA"/>
</dbReference>
<evidence type="ECO:0000256" key="3">
    <source>
        <dbReference type="ARBA" id="ARBA00004496"/>
    </source>
</evidence>
<name>A0A4D6Y9M1_9GAMM</name>
<keyword evidence="13 15" id="KW-0368">Histidine biosynthesis</keyword>
<dbReference type="InterPro" id="IPR002496">
    <property type="entry name" value="PRib_AMP_CycHydrolase_dom"/>
</dbReference>
<comment type="similarity">
    <text evidence="7 15">In the N-terminal section; belongs to the PRA-CH family.</text>
</comment>
<dbReference type="Pfam" id="PF01502">
    <property type="entry name" value="PRA-CH"/>
    <property type="match status" value="1"/>
</dbReference>
<dbReference type="GO" id="GO:0004635">
    <property type="term" value="F:phosphoribosyl-AMP cyclohydrolase activity"/>
    <property type="evidence" value="ECO:0007669"/>
    <property type="project" value="UniProtKB-UniRule"/>
</dbReference>
<sequence length="205" mass="23590">MLNDKQLLNINWKKVHGLIPCIIQNFLSSEILMHGYMNQNALHLTLKNKLVTFYSRTKKKLWTKGETSGNFLKVIDMILDCDQDSILILVDAVGPTCHLKNISCFHGIKTDYTNFFYLEKIIQSRINTSIQTSYTAKLHNEGINRIAQKVGEEAIEIVIAAINNNELDIINEASDLIYHLLVLLHQRNLNFKNIINNLKVRNKIK</sequence>
<keyword evidence="8 15" id="KW-0963">Cytoplasm</keyword>
<dbReference type="EC" id="3.6.1.31" evidence="15"/>
<evidence type="ECO:0000256" key="15">
    <source>
        <dbReference type="HAMAP-Rule" id="MF_01019"/>
    </source>
</evidence>
<evidence type="ECO:0000256" key="12">
    <source>
        <dbReference type="ARBA" id="ARBA00022840"/>
    </source>
</evidence>
<dbReference type="PANTHER" id="PTHR42945:SF9">
    <property type="entry name" value="HISTIDINE BIOSYNTHESIS BIFUNCTIONAL PROTEIN HISIE"/>
    <property type="match status" value="1"/>
</dbReference>
<dbReference type="Pfam" id="PF01503">
    <property type="entry name" value="PRA-PH"/>
    <property type="match status" value="1"/>
</dbReference>
<organism evidence="17 18">
    <name type="scientific">Buchnera aphidicola</name>
    <name type="common">Sarucallis kahawaluokalani</name>
    <dbReference type="NCBI Taxonomy" id="1241878"/>
    <lineage>
        <taxon>Bacteria</taxon>
        <taxon>Pseudomonadati</taxon>
        <taxon>Pseudomonadota</taxon>
        <taxon>Gammaproteobacteria</taxon>
        <taxon>Enterobacterales</taxon>
        <taxon>Erwiniaceae</taxon>
        <taxon>Buchnera</taxon>
    </lineage>
</organism>
<reference evidence="17 18" key="1">
    <citation type="submission" date="2018-10" db="EMBL/GenBank/DDBJ databases">
        <title>Comparative functional genomics of the obligate endosymbiont Buchnera aphidicola.</title>
        <authorList>
            <person name="Chong R.A."/>
        </authorList>
    </citation>
    <scope>NUCLEOTIDE SEQUENCE [LARGE SCALE GENOMIC DNA]</scope>
    <source>
        <strain evidence="17 18">Ska</strain>
    </source>
</reference>
<keyword evidence="10 15" id="KW-0547">Nucleotide-binding</keyword>
<dbReference type="GO" id="GO:0005524">
    <property type="term" value="F:ATP binding"/>
    <property type="evidence" value="ECO:0007669"/>
    <property type="project" value="UniProtKB-KW"/>
</dbReference>
<evidence type="ECO:0000256" key="7">
    <source>
        <dbReference type="ARBA" id="ARBA00008299"/>
    </source>
</evidence>
<dbReference type="EC" id="3.5.4.19" evidence="15"/>
<evidence type="ECO:0000256" key="9">
    <source>
        <dbReference type="ARBA" id="ARBA00022605"/>
    </source>
</evidence>
<dbReference type="PANTHER" id="PTHR42945">
    <property type="entry name" value="HISTIDINE BIOSYNTHESIS BIFUNCTIONAL PROTEIN"/>
    <property type="match status" value="1"/>
</dbReference>
<evidence type="ECO:0000256" key="8">
    <source>
        <dbReference type="ARBA" id="ARBA00022490"/>
    </source>
</evidence>
<evidence type="ECO:0000259" key="16">
    <source>
        <dbReference type="Pfam" id="PF01502"/>
    </source>
</evidence>
<dbReference type="OrthoDB" id="9795769at2"/>
<protein>
    <recommendedName>
        <fullName evidence="15">Histidine biosynthesis bifunctional protein HisIE</fullName>
    </recommendedName>
    <domain>
        <recommendedName>
            <fullName evidence="15">Phosphoribosyl-AMP cyclohydrolase</fullName>
            <shortName evidence="15">PRA-CH</shortName>
            <ecNumber evidence="15">3.5.4.19</ecNumber>
        </recommendedName>
    </domain>
    <domain>
        <recommendedName>
            <fullName evidence="15">Phosphoribosyl-ATP pyrophosphatase</fullName>
            <shortName evidence="15">PRA-PH</shortName>
            <ecNumber evidence="15">3.6.1.31</ecNumber>
        </recommendedName>
    </domain>
</protein>
<proteinExistence type="inferred from homology"/>
<evidence type="ECO:0000313" key="17">
    <source>
        <dbReference type="EMBL" id="QCI25882.1"/>
    </source>
</evidence>